<accession>A0A829RA68</accession>
<dbReference type="AlphaFoldDB" id="A0A829RA68"/>
<comment type="caution">
    <text evidence="3">The sequence shown here is derived from an EMBL/GenBank/DDBJ whole genome shotgun (WGS) entry which is preliminary data.</text>
</comment>
<feature type="domain" description="6-phospho-N-acetylmuramidase C-terminal" evidence="1">
    <location>
        <begin position="252"/>
        <end position="362"/>
    </location>
</feature>
<dbReference type="Gene3D" id="3.20.20.70">
    <property type="entry name" value="Aldolase class I"/>
    <property type="match status" value="1"/>
</dbReference>
<protein>
    <recommendedName>
        <fullName evidence="5">Outer surface protein</fullName>
    </recommendedName>
</protein>
<proteinExistence type="predicted"/>
<evidence type="ECO:0008006" key="5">
    <source>
        <dbReference type="Google" id="ProtNLM"/>
    </source>
</evidence>
<evidence type="ECO:0000313" key="3">
    <source>
        <dbReference type="EMBL" id="EUJ30405.1"/>
    </source>
</evidence>
<organism evidence="3 4">
    <name type="scientific">Listeria grayi FSL F6-1183</name>
    <dbReference type="NCBI Taxonomy" id="1265827"/>
    <lineage>
        <taxon>Bacteria</taxon>
        <taxon>Bacillati</taxon>
        <taxon>Bacillota</taxon>
        <taxon>Bacilli</taxon>
        <taxon>Bacillales</taxon>
        <taxon>Listeriaceae</taxon>
        <taxon>Listeria</taxon>
    </lineage>
</organism>
<dbReference type="EMBL" id="AODG01000003">
    <property type="protein sequence ID" value="EUJ30405.1"/>
    <property type="molecule type" value="Genomic_DNA"/>
</dbReference>
<dbReference type="Gene3D" id="2.40.100.10">
    <property type="entry name" value="Cyclophilin-like"/>
    <property type="match status" value="1"/>
</dbReference>
<dbReference type="SUPFAM" id="SSF51445">
    <property type="entry name" value="(Trans)glycosidases"/>
    <property type="match status" value="1"/>
</dbReference>
<dbReference type="Pfam" id="PF05913">
    <property type="entry name" value="MupG_C"/>
    <property type="match status" value="1"/>
</dbReference>
<dbReference type="SUPFAM" id="SSF50891">
    <property type="entry name" value="Cyclophilin-like"/>
    <property type="match status" value="1"/>
</dbReference>
<dbReference type="InterPro" id="IPR017853">
    <property type="entry name" value="GH"/>
</dbReference>
<dbReference type="Pfam" id="PF19200">
    <property type="entry name" value="MupG_N"/>
    <property type="match status" value="1"/>
</dbReference>
<dbReference type="PANTHER" id="PTHR38435">
    <property type="match status" value="1"/>
</dbReference>
<dbReference type="InterPro" id="IPR043894">
    <property type="entry name" value="MupG_C"/>
</dbReference>
<feature type="domain" description="6-phospho-N-acetylmuramidase N-terminal" evidence="2">
    <location>
        <begin position="6"/>
        <end position="240"/>
    </location>
</feature>
<dbReference type="Proteomes" id="UP000019251">
    <property type="component" value="Unassembled WGS sequence"/>
</dbReference>
<dbReference type="InterPro" id="IPR008589">
    <property type="entry name" value="MupG"/>
</dbReference>
<evidence type="ECO:0000259" key="2">
    <source>
        <dbReference type="Pfam" id="PF19200"/>
    </source>
</evidence>
<dbReference type="InterPro" id="IPR013785">
    <property type="entry name" value="Aldolase_TIM"/>
</dbReference>
<evidence type="ECO:0000313" key="4">
    <source>
        <dbReference type="Proteomes" id="UP000019251"/>
    </source>
</evidence>
<sequence length="368" mass="42048">MELGKLGVSLYPEKTAYEADVAYLERAKEYGFTRLFINLLLFGEPDPTHIERIKKTTIKAHGLGFETILDVNPRTFEVLGIKPQDLGYFEDWKIAGIRLDMGFTGKEEALLTKNEYGFLIEINMSNDNHYLDLIMDHHPRRSHLIGSHNFFPQAYTGLEEAYFLACSKKFQAYQLRTAAFVTSQQAEIGPWPLQEGLCTLETHRRLPLAIQVAHMKSLEAVDDIIIGNAYASDTELKQAASAFHAAVTPIGILPANDLTELEEKIIFEELHTYRGDYSSYMIRSSMTRLKYYKHELPVNNENQPIERGDILLLNQEYGQYKGEVQIALKSRPNDPRINKIGKIAPEYLPLLDGLKPFDQFTFTDLRHS</sequence>
<evidence type="ECO:0000259" key="1">
    <source>
        <dbReference type="Pfam" id="PF05913"/>
    </source>
</evidence>
<dbReference type="InterPro" id="IPR043797">
    <property type="entry name" value="MupG_N"/>
</dbReference>
<name>A0A829RA68_LISGR</name>
<dbReference type="InterPro" id="IPR029000">
    <property type="entry name" value="Cyclophilin-like_dom_sf"/>
</dbReference>
<dbReference type="PANTHER" id="PTHR38435:SF1">
    <property type="entry name" value="DUF871 DOMAIN-CONTAINING PROTEIN"/>
    <property type="match status" value="1"/>
</dbReference>
<reference evidence="3 4" key="1">
    <citation type="submission" date="2012-12" db="EMBL/GenBank/DDBJ databases">
        <title>Novel taxa of Listeriaceae from agricultural environments in the United States.</title>
        <authorList>
            <person name="den Bakker H.C."/>
            <person name="Allred A."/>
            <person name="Warchocki S."/>
            <person name="Wright E.M."/>
            <person name="Burrell A."/>
            <person name="Nightingale K.K."/>
            <person name="Kephart D."/>
            <person name="Wiedmann M."/>
        </authorList>
    </citation>
    <scope>NUCLEOTIDE SEQUENCE [LARGE SCALE GENOMIC DNA]</scope>
    <source>
        <strain evidence="3 4">FSL F6-1183</strain>
    </source>
</reference>
<gene>
    <name evidence="3" type="ORF">LMUR_00955</name>
</gene>